<dbReference type="EMBL" id="NAJQ01000794">
    <property type="protein sequence ID" value="TKA64828.1"/>
    <property type="molecule type" value="Genomic_DNA"/>
</dbReference>
<dbReference type="STRING" id="329884.A0A4U0WIL2"/>
<comment type="caution">
    <text evidence="4">The sequence shown here is derived from an EMBL/GenBank/DDBJ whole genome shotgun (WGS) entry which is preliminary data.</text>
</comment>
<evidence type="ECO:0000313" key="5">
    <source>
        <dbReference type="EMBL" id="TKA64828.1"/>
    </source>
</evidence>
<dbReference type="GO" id="GO:0005811">
    <property type="term" value="C:lipid droplet"/>
    <property type="evidence" value="ECO:0007669"/>
    <property type="project" value="TreeGrafter"/>
</dbReference>
<protein>
    <recommendedName>
        <fullName evidence="7">NADPH-dependent 1-acyldihydroxyacetone phosphate reductase</fullName>
    </recommendedName>
</protein>
<dbReference type="InterPro" id="IPR036291">
    <property type="entry name" value="NAD(P)-bd_dom_sf"/>
</dbReference>
<dbReference type="Proteomes" id="UP000309340">
    <property type="component" value="Unassembled WGS sequence"/>
</dbReference>
<evidence type="ECO:0008006" key="7">
    <source>
        <dbReference type="Google" id="ProtNLM"/>
    </source>
</evidence>
<dbReference type="SUPFAM" id="SSF51735">
    <property type="entry name" value="NAD(P)-binding Rossmann-fold domains"/>
    <property type="match status" value="1"/>
</dbReference>
<dbReference type="GO" id="GO:0006654">
    <property type="term" value="P:phosphatidic acid biosynthetic process"/>
    <property type="evidence" value="ECO:0007669"/>
    <property type="project" value="TreeGrafter"/>
</dbReference>
<evidence type="ECO:0000256" key="1">
    <source>
        <dbReference type="ARBA" id="ARBA00006484"/>
    </source>
</evidence>
<gene>
    <name evidence="5" type="ORF">B0A55_09161</name>
    <name evidence="4" type="ORF">B0A55_11380</name>
</gene>
<evidence type="ECO:0000313" key="6">
    <source>
        <dbReference type="Proteomes" id="UP000309340"/>
    </source>
</evidence>
<keyword evidence="2" id="KW-0560">Oxidoreductase</keyword>
<evidence type="ECO:0000256" key="3">
    <source>
        <dbReference type="RuleBase" id="RU000363"/>
    </source>
</evidence>
<dbReference type="PANTHER" id="PTHR44169">
    <property type="entry name" value="NADPH-DEPENDENT 1-ACYLDIHYDROXYACETONE PHOSPHATE REDUCTASE"/>
    <property type="match status" value="1"/>
</dbReference>
<evidence type="ECO:0000256" key="2">
    <source>
        <dbReference type="ARBA" id="ARBA00023002"/>
    </source>
</evidence>
<dbReference type="GO" id="GO:0005783">
    <property type="term" value="C:endoplasmic reticulum"/>
    <property type="evidence" value="ECO:0007669"/>
    <property type="project" value="TreeGrafter"/>
</dbReference>
<keyword evidence="6" id="KW-1185">Reference proteome</keyword>
<comment type="similarity">
    <text evidence="1 3">Belongs to the short-chain dehydrogenases/reductases (SDR) family.</text>
</comment>
<dbReference type="GO" id="GO:0000140">
    <property type="term" value="F:acylglycerone-phosphate reductase (NADP+) activity"/>
    <property type="evidence" value="ECO:0007669"/>
    <property type="project" value="TreeGrafter"/>
</dbReference>
<dbReference type="PRINTS" id="PR00081">
    <property type="entry name" value="GDHRDH"/>
</dbReference>
<dbReference type="AlphaFoldDB" id="A0A4U0WIL2"/>
<proteinExistence type="inferred from homology"/>
<reference evidence="4 6" key="1">
    <citation type="submission" date="2017-03" db="EMBL/GenBank/DDBJ databases">
        <title>Genomes of endolithic fungi from Antarctica.</title>
        <authorList>
            <person name="Coleine C."/>
            <person name="Masonjones S."/>
            <person name="Stajich J.E."/>
        </authorList>
    </citation>
    <scope>NUCLEOTIDE SEQUENCE [LARGE SCALE GENOMIC DNA]</scope>
    <source>
        <strain evidence="4 6">CCFEE 5184</strain>
    </source>
</reference>
<dbReference type="GO" id="GO:0019433">
    <property type="term" value="P:triglyceride catabolic process"/>
    <property type="evidence" value="ECO:0007669"/>
    <property type="project" value="TreeGrafter"/>
</dbReference>
<sequence length="283" mass="30855">MATVQKKTVLITGCSTGGIGWAMAKTFHKRGFYVFATARDPSKAADLSELSDVEILELDVTVPQTISRSKDIVAKRTGGTLDVLINNAGVEFVSPLLDVDIADAKRLYDVNVWGPLTVVQAFAPLLIEAKGVVSNHSSIDVVLSMAWAGIFSSSKAAEARISETLRLELEPLGVRVVTVMSGSADTPMFGKPGGQLRLPKTSYYYNAQDAANQERMDHQSKATKVEVLAEKLVEEVLGGAKGQIWHGAFASLVRFMTWAFPTWYVDRLVNAERGLGQVKRRMH</sequence>
<evidence type="ECO:0000313" key="4">
    <source>
        <dbReference type="EMBL" id="TKA62834.1"/>
    </source>
</evidence>
<dbReference type="InterPro" id="IPR002347">
    <property type="entry name" value="SDR_fam"/>
</dbReference>
<dbReference type="PANTHER" id="PTHR44169:SF6">
    <property type="entry name" value="NADPH-DEPENDENT 1-ACYLDIHYDROXYACETONE PHOSPHATE REDUCTASE"/>
    <property type="match status" value="1"/>
</dbReference>
<dbReference type="Pfam" id="PF00106">
    <property type="entry name" value="adh_short"/>
    <property type="match status" value="1"/>
</dbReference>
<name>A0A4U0WIL2_9PEZI</name>
<dbReference type="OrthoDB" id="2102561at2759"/>
<accession>A0A4U0WIL2</accession>
<organism evidence="4 6">
    <name type="scientific">Friedmanniomyces simplex</name>
    <dbReference type="NCBI Taxonomy" id="329884"/>
    <lineage>
        <taxon>Eukaryota</taxon>
        <taxon>Fungi</taxon>
        <taxon>Dikarya</taxon>
        <taxon>Ascomycota</taxon>
        <taxon>Pezizomycotina</taxon>
        <taxon>Dothideomycetes</taxon>
        <taxon>Dothideomycetidae</taxon>
        <taxon>Mycosphaerellales</taxon>
        <taxon>Teratosphaeriaceae</taxon>
        <taxon>Friedmanniomyces</taxon>
    </lineage>
</organism>
<dbReference type="Gene3D" id="3.40.50.720">
    <property type="entry name" value="NAD(P)-binding Rossmann-like Domain"/>
    <property type="match status" value="1"/>
</dbReference>
<dbReference type="EMBL" id="NAJQ01001017">
    <property type="protein sequence ID" value="TKA62834.1"/>
    <property type="molecule type" value="Genomic_DNA"/>
</dbReference>
<dbReference type="GO" id="GO:0004806">
    <property type="term" value="F:triacylglycerol lipase activity"/>
    <property type="evidence" value="ECO:0007669"/>
    <property type="project" value="TreeGrafter"/>
</dbReference>
<dbReference type="PRINTS" id="PR00080">
    <property type="entry name" value="SDRFAMILY"/>
</dbReference>